<feature type="transmembrane region" description="Helical" evidence="2">
    <location>
        <begin position="136"/>
        <end position="156"/>
    </location>
</feature>
<feature type="region of interest" description="Disordered" evidence="1">
    <location>
        <begin position="224"/>
        <end position="252"/>
    </location>
</feature>
<keyword evidence="3" id="KW-0732">Signal</keyword>
<dbReference type="AlphaFoldDB" id="A0A1V9Z3D8"/>
<name>A0A1V9Z3D8_ACHHY</name>
<evidence type="ECO:0000313" key="4">
    <source>
        <dbReference type="EMBL" id="OQR92518.1"/>
    </source>
</evidence>
<keyword evidence="2" id="KW-1133">Transmembrane helix</keyword>
<dbReference type="OrthoDB" id="79773at2759"/>
<keyword evidence="5" id="KW-1185">Reference proteome</keyword>
<protein>
    <recommendedName>
        <fullName evidence="6">Secreted protein</fullName>
    </recommendedName>
</protein>
<comment type="caution">
    <text evidence="4">The sequence shown here is derived from an EMBL/GenBank/DDBJ whole genome shotgun (WGS) entry which is preliminary data.</text>
</comment>
<evidence type="ECO:0000313" key="5">
    <source>
        <dbReference type="Proteomes" id="UP000243579"/>
    </source>
</evidence>
<evidence type="ECO:0000256" key="3">
    <source>
        <dbReference type="SAM" id="SignalP"/>
    </source>
</evidence>
<proteinExistence type="predicted"/>
<reference evidence="4 5" key="1">
    <citation type="journal article" date="2014" name="Genome Biol. Evol.">
        <title>The secreted proteins of Achlya hypogyna and Thraustotheca clavata identify the ancestral oomycete secretome and reveal gene acquisitions by horizontal gene transfer.</title>
        <authorList>
            <person name="Misner I."/>
            <person name="Blouin N."/>
            <person name="Leonard G."/>
            <person name="Richards T.A."/>
            <person name="Lane C.E."/>
        </authorList>
    </citation>
    <scope>NUCLEOTIDE SEQUENCE [LARGE SCALE GENOMIC DNA]</scope>
    <source>
        <strain evidence="4 5">ATCC 48635</strain>
    </source>
</reference>
<keyword evidence="2" id="KW-0472">Membrane</keyword>
<evidence type="ECO:0000256" key="2">
    <source>
        <dbReference type="SAM" id="Phobius"/>
    </source>
</evidence>
<keyword evidence="2" id="KW-0812">Transmembrane</keyword>
<organism evidence="4 5">
    <name type="scientific">Achlya hypogyna</name>
    <name type="common">Oomycete</name>
    <name type="synonym">Protoachlya hypogyna</name>
    <dbReference type="NCBI Taxonomy" id="1202772"/>
    <lineage>
        <taxon>Eukaryota</taxon>
        <taxon>Sar</taxon>
        <taxon>Stramenopiles</taxon>
        <taxon>Oomycota</taxon>
        <taxon>Saprolegniomycetes</taxon>
        <taxon>Saprolegniales</taxon>
        <taxon>Achlyaceae</taxon>
        <taxon>Achlya</taxon>
    </lineage>
</organism>
<feature type="compositionally biased region" description="Basic and acidic residues" evidence="1">
    <location>
        <begin position="224"/>
        <end position="235"/>
    </location>
</feature>
<feature type="transmembrane region" description="Helical" evidence="2">
    <location>
        <begin position="195"/>
        <end position="218"/>
    </location>
</feature>
<sequence length="252" mass="26952">MCLPRCCFVVWTLIGLVLAAIAVGLPLWSVSSQPTFEKAGTAMHAEFTAGVWGLCTQVHVATNATALSTASCHSYFRPSHVTVLRPDGSSAHVRVEPVCATAAHSDTRRDLERLTGDPSAPAYLSKSCGHLGRASVFFAFLAPVAAAVALVALTFLCCCRASHGRIDVTAVVFTAVALASSIIAFVLWTQQRPRAAYLGVSFYLEIAATVCFFCALAFSRCKKPPDADADERMPDTTRQTYEPATTPPPVKR</sequence>
<evidence type="ECO:0008006" key="6">
    <source>
        <dbReference type="Google" id="ProtNLM"/>
    </source>
</evidence>
<gene>
    <name evidence="4" type="ORF">ACHHYP_03607</name>
</gene>
<feature type="signal peptide" evidence="3">
    <location>
        <begin position="1"/>
        <end position="19"/>
    </location>
</feature>
<feature type="transmembrane region" description="Helical" evidence="2">
    <location>
        <begin position="168"/>
        <end position="189"/>
    </location>
</feature>
<feature type="chain" id="PRO_5012709441" description="Secreted protein" evidence="3">
    <location>
        <begin position="20"/>
        <end position="252"/>
    </location>
</feature>
<evidence type="ECO:0000256" key="1">
    <source>
        <dbReference type="SAM" id="MobiDB-lite"/>
    </source>
</evidence>
<accession>A0A1V9Z3D8</accession>
<dbReference type="Gene3D" id="1.20.140.150">
    <property type="match status" value="1"/>
</dbReference>
<dbReference type="EMBL" id="JNBR01000455">
    <property type="protein sequence ID" value="OQR92518.1"/>
    <property type="molecule type" value="Genomic_DNA"/>
</dbReference>
<dbReference type="Proteomes" id="UP000243579">
    <property type="component" value="Unassembled WGS sequence"/>
</dbReference>